<evidence type="ECO:0000313" key="2">
    <source>
        <dbReference type="EMBL" id="OAD80987.1"/>
    </source>
</evidence>
<protein>
    <submittedName>
        <fullName evidence="2">Uncharacterized protein</fullName>
    </submittedName>
</protein>
<dbReference type="AlphaFoldDB" id="A0A167R6U1"/>
<evidence type="ECO:0000313" key="3">
    <source>
        <dbReference type="Proteomes" id="UP000077315"/>
    </source>
</evidence>
<dbReference type="EMBL" id="KV440971">
    <property type="protein sequence ID" value="OAD80987.1"/>
    <property type="molecule type" value="Genomic_DNA"/>
</dbReference>
<accession>A0A167R6U1</accession>
<organism evidence="2 3">
    <name type="scientific">Phycomyces blakesleeanus (strain ATCC 8743b / DSM 1359 / FGSC 10004 / NBRC 33097 / NRRL 1555)</name>
    <dbReference type="NCBI Taxonomy" id="763407"/>
    <lineage>
        <taxon>Eukaryota</taxon>
        <taxon>Fungi</taxon>
        <taxon>Fungi incertae sedis</taxon>
        <taxon>Mucoromycota</taxon>
        <taxon>Mucoromycotina</taxon>
        <taxon>Mucoromycetes</taxon>
        <taxon>Mucorales</taxon>
        <taxon>Phycomycetaceae</taxon>
        <taxon>Phycomyces</taxon>
    </lineage>
</organism>
<feature type="compositionally biased region" description="Polar residues" evidence="1">
    <location>
        <begin position="33"/>
        <end position="55"/>
    </location>
</feature>
<name>A0A167R6U1_PHYB8</name>
<gene>
    <name evidence="2" type="ORF">PHYBLDRAFT_138534</name>
</gene>
<dbReference type="OrthoDB" id="10389448at2759"/>
<proteinExistence type="predicted"/>
<keyword evidence="3" id="KW-1185">Reference proteome</keyword>
<dbReference type="GeneID" id="28990924"/>
<feature type="region of interest" description="Disordered" evidence="1">
    <location>
        <begin position="1"/>
        <end position="55"/>
    </location>
</feature>
<sequence length="421" mass="48087">MTISKNLAFSSGFPSPDPKSYTKSYPGKIKGSFKTNYSRQRNTGPNTSLVPSFNNGSITDNDQIQKKIATANVQEIDQIILAYERNIYRVIKQYCAQHKHAEDTKEAKSRRSEISDISAVMRLFYTHRRASFGPRQEIKPKAWYYNLRNNGSDTKVPSLRLLGYNPPNQDSIVFGTIDIYLSAFEAAMISREEDINLAWSNWLPVSLGKEHESWYNSTIKDRPLSWEQVKQLLRDKFNIAKQLRINGRVYNILPSNKDGTTGSPSRFSATQVKIGGSEDSKVTNKLMAPFSPSLYHKGRQERSKNYTATSNKNLSLRSGGSTLGNYKSQYPPQCNPGLRKYVDSGAGYSRHRLLGVLPDENMKLFCPMAREDIICKTKGCRELQNTAYDIDMMIQNRTCRHCYKIWSHDHCCSRERVIKQK</sequence>
<dbReference type="Proteomes" id="UP000077315">
    <property type="component" value="Unassembled WGS sequence"/>
</dbReference>
<evidence type="ECO:0000256" key="1">
    <source>
        <dbReference type="SAM" id="MobiDB-lite"/>
    </source>
</evidence>
<dbReference type="RefSeq" id="XP_018299027.1">
    <property type="nucleotide sequence ID" value="XM_018430018.1"/>
</dbReference>
<feature type="compositionally biased region" description="Polar residues" evidence="1">
    <location>
        <begin position="1"/>
        <end position="13"/>
    </location>
</feature>
<reference evidence="3" key="1">
    <citation type="submission" date="2015-06" db="EMBL/GenBank/DDBJ databases">
        <title>Expansion of signal transduction pathways in fungi by whole-genome duplication.</title>
        <authorList>
            <consortium name="DOE Joint Genome Institute"/>
            <person name="Corrochano L.M."/>
            <person name="Kuo A."/>
            <person name="Marcet-Houben M."/>
            <person name="Polaino S."/>
            <person name="Salamov A."/>
            <person name="Villalobos J.M."/>
            <person name="Alvarez M.I."/>
            <person name="Avalos J."/>
            <person name="Benito E.P."/>
            <person name="Benoit I."/>
            <person name="Burger G."/>
            <person name="Camino L.P."/>
            <person name="Canovas D."/>
            <person name="Cerda-Olmedo E."/>
            <person name="Cheng J.-F."/>
            <person name="Dominguez A."/>
            <person name="Elias M."/>
            <person name="Eslava A.P."/>
            <person name="Glaser F."/>
            <person name="Grimwood J."/>
            <person name="Gutierrez G."/>
            <person name="Heitman J."/>
            <person name="Henrissat B."/>
            <person name="Iturriaga E.A."/>
            <person name="Lang B.F."/>
            <person name="Lavin J.L."/>
            <person name="Lee S."/>
            <person name="Li W."/>
            <person name="Lindquist E."/>
            <person name="Lopez-Garcia S."/>
            <person name="Luque E.M."/>
            <person name="Marcos A.T."/>
            <person name="Martin J."/>
            <person name="McCluskey K."/>
            <person name="Medina H.R."/>
            <person name="Miralles-Duran A."/>
            <person name="Miyazaki A."/>
            <person name="Munoz-Torres E."/>
            <person name="Oguiza J.A."/>
            <person name="Ohm R."/>
            <person name="Olmedo M."/>
            <person name="Orejas M."/>
            <person name="Ortiz-Castellanos L."/>
            <person name="Pisabarro A.G."/>
            <person name="Rodriguez-Romero J."/>
            <person name="Ruiz-Herrera J."/>
            <person name="Ruiz-Vazquez R."/>
            <person name="Sanz C."/>
            <person name="Schackwitz W."/>
            <person name="Schmutz J."/>
            <person name="Shahriari M."/>
            <person name="Shelest E."/>
            <person name="Silva-Franco F."/>
            <person name="Soanes D."/>
            <person name="Syed K."/>
            <person name="Tagua V.G."/>
            <person name="Talbot N.J."/>
            <person name="Thon M."/>
            <person name="De vries R.P."/>
            <person name="Wiebenga A."/>
            <person name="Yadav J.S."/>
            <person name="Braun E.L."/>
            <person name="Baker S."/>
            <person name="Garre V."/>
            <person name="Horwitz B."/>
            <person name="Torres-Martinez S."/>
            <person name="Idnurm A."/>
            <person name="Herrera-Estrella A."/>
            <person name="Gabaldon T."/>
            <person name="Grigoriev I.V."/>
        </authorList>
    </citation>
    <scope>NUCLEOTIDE SEQUENCE [LARGE SCALE GENOMIC DNA]</scope>
    <source>
        <strain evidence="3">NRRL 1555(-)</strain>
    </source>
</reference>
<dbReference type="InParanoid" id="A0A167R6U1"/>
<dbReference type="VEuPathDB" id="FungiDB:PHYBLDRAFT_138534"/>